<evidence type="ECO:0000313" key="3">
    <source>
        <dbReference type="EMBL" id="KRP33589.1"/>
    </source>
</evidence>
<evidence type="ECO:0000256" key="1">
    <source>
        <dbReference type="ARBA" id="ARBA00022723"/>
    </source>
</evidence>
<dbReference type="Pfam" id="PF01903">
    <property type="entry name" value="CbiX"/>
    <property type="match status" value="2"/>
</dbReference>
<dbReference type="EMBL" id="LIDN01000113">
    <property type="protein sequence ID" value="KRP33589.1"/>
    <property type="molecule type" value="Genomic_DNA"/>
</dbReference>
<name>A0A0R2XBT8_9BACT</name>
<keyword evidence="2" id="KW-0456">Lyase</keyword>
<sequence length="247" mass="27175">MLKETALILAGHGSTKNAESSRFTRETAHRIRQRGIFGEVRSAFWKEQPSYADALQGLKTKKVVVVPWFLAKGYFTTKILAREFAEISGIECRLAEPIGSRAEILGHLQKRAKRLLALKNWKPAQVSLLVASHGTPLHAGSRGAAVDLAEQLARDGYRMARAVFLEEEPKIADWRELIEEGPVVVLPHFLAGGLHGSEDVPELLGIAGAKEGWYRSEKGEVGYGEPLGRPEEMEEMIIELAAAEAGK</sequence>
<dbReference type="SUPFAM" id="SSF53800">
    <property type="entry name" value="Chelatase"/>
    <property type="match status" value="1"/>
</dbReference>
<dbReference type="PANTHER" id="PTHR33542:SF3">
    <property type="entry name" value="SIROHYDROCHLORIN FERROCHELATASE, CHLOROPLASTIC"/>
    <property type="match status" value="1"/>
</dbReference>
<accession>A0A0R2XBT8</accession>
<comment type="caution">
    <text evidence="3">The sequence shown here is derived from an EMBL/GenBank/DDBJ whole genome shotgun (WGS) entry which is preliminary data.</text>
</comment>
<keyword evidence="1" id="KW-0479">Metal-binding</keyword>
<gene>
    <name evidence="3" type="ORF">ABS33_04130</name>
</gene>
<dbReference type="InterPro" id="IPR002762">
    <property type="entry name" value="CbiX-like"/>
</dbReference>
<dbReference type="Proteomes" id="UP000051220">
    <property type="component" value="Unassembled WGS sequence"/>
</dbReference>
<dbReference type="CDD" id="cd03416">
    <property type="entry name" value="CbiX_SirB_N"/>
    <property type="match status" value="2"/>
</dbReference>
<dbReference type="PANTHER" id="PTHR33542">
    <property type="entry name" value="SIROHYDROCHLORIN FERROCHELATASE, CHLOROPLASTIC"/>
    <property type="match status" value="1"/>
</dbReference>
<dbReference type="GO" id="GO:0016829">
    <property type="term" value="F:lyase activity"/>
    <property type="evidence" value="ECO:0007669"/>
    <property type="project" value="UniProtKB-KW"/>
</dbReference>
<protein>
    <recommendedName>
        <fullName evidence="5">Cobalamin biosynthesis protein CbiX</fullName>
    </recommendedName>
</protein>
<dbReference type="InterPro" id="IPR050963">
    <property type="entry name" value="Sirohydro_Cobaltochel/CbiX"/>
</dbReference>
<dbReference type="AlphaFoldDB" id="A0A0R2XBT8"/>
<evidence type="ECO:0000313" key="4">
    <source>
        <dbReference type="Proteomes" id="UP000051220"/>
    </source>
</evidence>
<evidence type="ECO:0008006" key="5">
    <source>
        <dbReference type="Google" id="ProtNLM"/>
    </source>
</evidence>
<dbReference type="GO" id="GO:0046872">
    <property type="term" value="F:metal ion binding"/>
    <property type="evidence" value="ECO:0007669"/>
    <property type="project" value="UniProtKB-KW"/>
</dbReference>
<dbReference type="Gene3D" id="3.40.50.1400">
    <property type="match status" value="2"/>
</dbReference>
<reference evidence="3 4" key="1">
    <citation type="submission" date="2015-10" db="EMBL/GenBank/DDBJ databases">
        <title>Metagenome-Assembled Genomes uncover a global brackish microbiome.</title>
        <authorList>
            <person name="Hugerth L.W."/>
            <person name="Larsson J."/>
            <person name="Alneberg J."/>
            <person name="Lindh M.V."/>
            <person name="Legrand C."/>
            <person name="Pinhassi J."/>
            <person name="Andersson A.F."/>
        </authorList>
    </citation>
    <scope>NUCLEOTIDE SEQUENCE [LARGE SCALE GENOMIC DNA]</scope>
    <source>
        <strain evidence="3">BACL9 MAG-120924-bin69</strain>
    </source>
</reference>
<proteinExistence type="predicted"/>
<organism evidence="3 4">
    <name type="scientific">Verrucomicrobia subdivision 6 bacterium BACL9 MAG-120924-bin69</name>
    <dbReference type="NCBI Taxonomy" id="1655635"/>
    <lineage>
        <taxon>Bacteria</taxon>
        <taxon>Pseudomonadati</taxon>
        <taxon>Verrucomicrobiota</taxon>
        <taxon>Verrucomicrobiia</taxon>
        <taxon>Verrucomicrobiales</taxon>
        <taxon>Verrucomicrobia subdivision 6</taxon>
    </lineage>
</organism>
<evidence type="ECO:0000256" key="2">
    <source>
        <dbReference type="ARBA" id="ARBA00023239"/>
    </source>
</evidence>